<dbReference type="Pfam" id="PF08239">
    <property type="entry name" value="SH3_3"/>
    <property type="match status" value="1"/>
</dbReference>
<protein>
    <recommendedName>
        <fullName evidence="5">NlpC/P60 domain-containing protein</fullName>
    </recommendedName>
</protein>
<feature type="domain" description="NlpC/P60" evidence="5">
    <location>
        <begin position="53"/>
        <end position="180"/>
    </location>
</feature>
<dbReference type="Gene3D" id="2.30.30.40">
    <property type="entry name" value="SH3 Domains"/>
    <property type="match status" value="1"/>
</dbReference>
<keyword evidence="4" id="KW-0788">Thiol protease</keyword>
<dbReference type="EMBL" id="DROD01000040">
    <property type="protein sequence ID" value="HHJ51674.1"/>
    <property type="molecule type" value="Genomic_DNA"/>
</dbReference>
<dbReference type="Gene3D" id="3.90.1720.10">
    <property type="entry name" value="endopeptidase domain like (from Nostoc punctiforme)"/>
    <property type="match status" value="1"/>
</dbReference>
<comment type="caution">
    <text evidence="6">The sequence shown here is derived from an EMBL/GenBank/DDBJ whole genome shotgun (WGS) entry which is preliminary data.</text>
</comment>
<sequence>ILEAPQPYSPVIRDAVAGSYLEIIAETEDWFKVQLPDGMTGWIPASAFTPMPPLSRDALIRTARLFMGVPYIWAGKTGKGLDCSGFTQMVHKLYGIRLRRDARMQFEDAAPVSKDPLDGQPGDLLFFAENGERITHVGFALGKGKILHARGMVRVNSLNQSDADFAPDLRRHFVEIRTFLGSLSS</sequence>
<reference evidence="6" key="1">
    <citation type="journal article" date="2020" name="mSystems">
        <title>Genome- and Community-Level Interaction Insights into Carbon Utilization and Element Cycling Functions of Hydrothermarchaeota in Hydrothermal Sediment.</title>
        <authorList>
            <person name="Zhou Z."/>
            <person name="Liu Y."/>
            <person name="Xu W."/>
            <person name="Pan J."/>
            <person name="Luo Z.H."/>
            <person name="Li M."/>
        </authorList>
    </citation>
    <scope>NUCLEOTIDE SEQUENCE [LARGE SCALE GENOMIC DNA]</scope>
    <source>
        <strain evidence="6">HyVt-527</strain>
    </source>
</reference>
<gene>
    <name evidence="6" type="ORF">ENJ89_00640</name>
</gene>
<feature type="non-terminal residue" evidence="6">
    <location>
        <position position="1"/>
    </location>
</feature>
<proteinExistence type="inferred from homology"/>
<evidence type="ECO:0000259" key="5">
    <source>
        <dbReference type="PROSITE" id="PS51935"/>
    </source>
</evidence>
<dbReference type="InterPro" id="IPR051202">
    <property type="entry name" value="Peptidase_C40"/>
</dbReference>
<dbReference type="Pfam" id="PF00877">
    <property type="entry name" value="NLPC_P60"/>
    <property type="match status" value="1"/>
</dbReference>
<organism evidence="6">
    <name type="scientific">Caldithrix abyssi</name>
    <dbReference type="NCBI Taxonomy" id="187145"/>
    <lineage>
        <taxon>Bacteria</taxon>
        <taxon>Pseudomonadati</taxon>
        <taxon>Calditrichota</taxon>
        <taxon>Calditrichia</taxon>
        <taxon>Calditrichales</taxon>
        <taxon>Calditrichaceae</taxon>
        <taxon>Caldithrix</taxon>
    </lineage>
</organism>
<comment type="similarity">
    <text evidence="1">Belongs to the peptidase C40 family.</text>
</comment>
<dbReference type="PANTHER" id="PTHR47053:SF1">
    <property type="entry name" value="MUREIN DD-ENDOPEPTIDASE MEPH-RELATED"/>
    <property type="match status" value="1"/>
</dbReference>
<dbReference type="InterPro" id="IPR038765">
    <property type="entry name" value="Papain-like_cys_pep_sf"/>
</dbReference>
<dbReference type="SUPFAM" id="SSF50044">
    <property type="entry name" value="SH3-domain"/>
    <property type="match status" value="1"/>
</dbReference>
<evidence type="ECO:0000256" key="4">
    <source>
        <dbReference type="ARBA" id="ARBA00022807"/>
    </source>
</evidence>
<dbReference type="GO" id="GO:0006508">
    <property type="term" value="P:proteolysis"/>
    <property type="evidence" value="ECO:0007669"/>
    <property type="project" value="UniProtKB-KW"/>
</dbReference>
<dbReference type="Proteomes" id="UP000886124">
    <property type="component" value="Unassembled WGS sequence"/>
</dbReference>
<dbReference type="AlphaFoldDB" id="A0A7V5UE00"/>
<dbReference type="InterPro" id="IPR036028">
    <property type="entry name" value="SH3-like_dom_sf"/>
</dbReference>
<name>A0A7V5UE00_CALAY</name>
<evidence type="ECO:0000313" key="6">
    <source>
        <dbReference type="EMBL" id="HHJ51674.1"/>
    </source>
</evidence>
<dbReference type="PANTHER" id="PTHR47053">
    <property type="entry name" value="MUREIN DD-ENDOPEPTIDASE MEPH-RELATED"/>
    <property type="match status" value="1"/>
</dbReference>
<keyword evidence="3" id="KW-0378">Hydrolase</keyword>
<dbReference type="GO" id="GO:0008234">
    <property type="term" value="F:cysteine-type peptidase activity"/>
    <property type="evidence" value="ECO:0007669"/>
    <property type="project" value="UniProtKB-KW"/>
</dbReference>
<dbReference type="InterPro" id="IPR000064">
    <property type="entry name" value="NLP_P60_dom"/>
</dbReference>
<evidence type="ECO:0000256" key="2">
    <source>
        <dbReference type="ARBA" id="ARBA00022670"/>
    </source>
</evidence>
<keyword evidence="2" id="KW-0645">Protease</keyword>
<evidence type="ECO:0000256" key="1">
    <source>
        <dbReference type="ARBA" id="ARBA00007074"/>
    </source>
</evidence>
<accession>A0A7V5UE00</accession>
<dbReference type="SUPFAM" id="SSF54001">
    <property type="entry name" value="Cysteine proteinases"/>
    <property type="match status" value="1"/>
</dbReference>
<dbReference type="InterPro" id="IPR003646">
    <property type="entry name" value="SH3-like_bac-type"/>
</dbReference>
<dbReference type="PROSITE" id="PS51935">
    <property type="entry name" value="NLPC_P60"/>
    <property type="match status" value="1"/>
</dbReference>
<evidence type="ECO:0000256" key="3">
    <source>
        <dbReference type="ARBA" id="ARBA00022801"/>
    </source>
</evidence>